<dbReference type="GO" id="GO:0019251">
    <property type="term" value="P:anaerobic cobalamin biosynthetic process"/>
    <property type="evidence" value="ECO:0007669"/>
    <property type="project" value="InterPro"/>
</dbReference>
<evidence type="ECO:0000313" key="4">
    <source>
        <dbReference type="Proteomes" id="UP000623681"/>
    </source>
</evidence>
<protein>
    <submittedName>
        <fullName evidence="3">Sirohydrochlorin cobaltochelatase</fullName>
    </submittedName>
</protein>
<keyword evidence="2" id="KW-0479">Metal-binding</keyword>
<evidence type="ECO:0000256" key="2">
    <source>
        <dbReference type="PIRSR" id="PIRSR033579-3"/>
    </source>
</evidence>
<feature type="binding site" evidence="2">
    <location>
        <position position="211"/>
    </location>
    <ligand>
        <name>Co(2+)</name>
        <dbReference type="ChEBI" id="CHEBI:48828"/>
    </ligand>
</feature>
<name>A0A937FDN3_9CLOT</name>
<dbReference type="Pfam" id="PF06180">
    <property type="entry name" value="CbiK"/>
    <property type="match status" value="1"/>
</dbReference>
<gene>
    <name evidence="3" type="ORF">JK634_05810</name>
</gene>
<dbReference type="PIRSF" id="PIRSF033579">
    <property type="entry name" value="Anaer_Co_chel"/>
    <property type="match status" value="1"/>
</dbReference>
<feature type="binding site" evidence="2">
    <location>
        <position position="148"/>
    </location>
    <ligand>
        <name>Co(2+)</name>
        <dbReference type="ChEBI" id="CHEBI:48828"/>
    </ligand>
</feature>
<keyword evidence="2" id="KW-0170">Cobalt</keyword>
<organism evidence="3 4">
    <name type="scientific">Clostridium paridis</name>
    <dbReference type="NCBI Taxonomy" id="2803863"/>
    <lineage>
        <taxon>Bacteria</taxon>
        <taxon>Bacillati</taxon>
        <taxon>Bacillota</taxon>
        <taxon>Clostridia</taxon>
        <taxon>Eubacteriales</taxon>
        <taxon>Clostridiaceae</taxon>
        <taxon>Clostridium</taxon>
    </lineage>
</organism>
<dbReference type="SUPFAM" id="SSF53800">
    <property type="entry name" value="Chelatase"/>
    <property type="match status" value="1"/>
</dbReference>
<dbReference type="CDD" id="cd03413">
    <property type="entry name" value="CbiK_C"/>
    <property type="match status" value="1"/>
</dbReference>
<dbReference type="RefSeq" id="WP_202766695.1">
    <property type="nucleotide sequence ID" value="NZ_JAESWA010000019.1"/>
</dbReference>
<comment type="caution">
    <text evidence="3">The sequence shown here is derived from an EMBL/GenBank/DDBJ whole genome shotgun (WGS) entry which is preliminary data.</text>
</comment>
<evidence type="ECO:0000313" key="3">
    <source>
        <dbReference type="EMBL" id="MBL4931313.1"/>
    </source>
</evidence>
<evidence type="ECO:0000256" key="1">
    <source>
        <dbReference type="PIRSR" id="PIRSR033579-1"/>
    </source>
</evidence>
<feature type="binding site" evidence="2">
    <location>
        <position position="179"/>
    </location>
    <ligand>
        <name>Co(2+)</name>
        <dbReference type="ChEBI" id="CHEBI:48828"/>
    </ligand>
</feature>
<dbReference type="GO" id="GO:0046872">
    <property type="term" value="F:metal ion binding"/>
    <property type="evidence" value="ECO:0007669"/>
    <property type="project" value="UniProtKB-KW"/>
</dbReference>
<reference evidence="3" key="1">
    <citation type="submission" date="2021-01" db="EMBL/GenBank/DDBJ databases">
        <title>Genome public.</title>
        <authorList>
            <person name="Liu C."/>
            <person name="Sun Q."/>
        </authorList>
    </citation>
    <scope>NUCLEOTIDE SEQUENCE</scope>
    <source>
        <strain evidence="3">YIM B02565</strain>
    </source>
</reference>
<sequence>MKKAIIVLSFGTSYLDALEKNIVPMEREVEEKFGKEYKVIRAFTSHKIIKKLKKEHDISIFTPEKALDSLLNEGYEEVTIQPLHIIPGQEFDYIKKVANIYKDKFNYLRVGRPLLYFQSDEVNLDYDDLVYAISNKLPKNKWVILAGHGTHHPGNSCYGCFQNRLRDLDNGNIIIATIEAYPSLENTIKYLKDRDIKSVVLAPFLLVVGDHARKDIFSKEEDSWASTLKREGIEVEEFNVGLGEYKEVRNIYMKHLEDALSGRFQGFGENLKG</sequence>
<dbReference type="InterPro" id="IPR010388">
    <property type="entry name" value="Anaerobic_Co-chelatase"/>
</dbReference>
<dbReference type="Gene3D" id="3.40.50.1400">
    <property type="match status" value="2"/>
</dbReference>
<dbReference type="AlphaFoldDB" id="A0A937FDN3"/>
<dbReference type="CDD" id="cd03412">
    <property type="entry name" value="CbiK_N"/>
    <property type="match status" value="1"/>
</dbReference>
<dbReference type="GO" id="GO:0016852">
    <property type="term" value="F:sirohydrochlorin cobaltochelatase activity"/>
    <property type="evidence" value="ECO:0007669"/>
    <property type="project" value="InterPro"/>
</dbReference>
<dbReference type="EMBL" id="JAESWA010000019">
    <property type="protein sequence ID" value="MBL4931313.1"/>
    <property type="molecule type" value="Genomic_DNA"/>
</dbReference>
<proteinExistence type="predicted"/>
<feature type="active site" description="Proton acceptor" evidence="1">
    <location>
        <position position="148"/>
    </location>
</feature>
<accession>A0A937FDN3</accession>
<keyword evidence="4" id="KW-1185">Reference proteome</keyword>
<dbReference type="Proteomes" id="UP000623681">
    <property type="component" value="Unassembled WGS sequence"/>
</dbReference>